<sequence length="32" mass="3756">MQHICVLPHHSMFNVFSSLFSFNVFFSTKLPL</sequence>
<proteinExistence type="predicted"/>
<accession>A0A2P2Q1Z3</accession>
<name>A0A2P2Q1Z3_RHIMU</name>
<organism evidence="1">
    <name type="scientific">Rhizophora mucronata</name>
    <name type="common">Asiatic mangrove</name>
    <dbReference type="NCBI Taxonomy" id="61149"/>
    <lineage>
        <taxon>Eukaryota</taxon>
        <taxon>Viridiplantae</taxon>
        <taxon>Streptophyta</taxon>
        <taxon>Embryophyta</taxon>
        <taxon>Tracheophyta</taxon>
        <taxon>Spermatophyta</taxon>
        <taxon>Magnoliopsida</taxon>
        <taxon>eudicotyledons</taxon>
        <taxon>Gunneridae</taxon>
        <taxon>Pentapetalae</taxon>
        <taxon>rosids</taxon>
        <taxon>fabids</taxon>
        <taxon>Malpighiales</taxon>
        <taxon>Rhizophoraceae</taxon>
        <taxon>Rhizophora</taxon>
    </lineage>
</organism>
<dbReference type="AlphaFoldDB" id="A0A2P2Q1Z3"/>
<evidence type="ECO:0000313" key="1">
    <source>
        <dbReference type="EMBL" id="MBX61026.1"/>
    </source>
</evidence>
<reference evidence="1" key="1">
    <citation type="submission" date="2018-02" db="EMBL/GenBank/DDBJ databases">
        <title>Rhizophora mucronata_Transcriptome.</title>
        <authorList>
            <person name="Meera S.P."/>
            <person name="Sreeshan A."/>
            <person name="Augustine A."/>
        </authorList>
    </citation>
    <scope>NUCLEOTIDE SEQUENCE</scope>
    <source>
        <tissue evidence="1">Leaf</tissue>
    </source>
</reference>
<protein>
    <submittedName>
        <fullName evidence="1">Uncharacterized protein</fullName>
    </submittedName>
</protein>
<dbReference type="EMBL" id="GGEC01080542">
    <property type="protein sequence ID" value="MBX61026.1"/>
    <property type="molecule type" value="Transcribed_RNA"/>
</dbReference>